<keyword evidence="1" id="KW-0472">Membrane</keyword>
<dbReference type="AlphaFoldDB" id="A0A0B6YDE5"/>
<keyword evidence="1" id="KW-0812">Transmembrane</keyword>
<feature type="transmembrane region" description="Helical" evidence="1">
    <location>
        <begin position="19"/>
        <end position="40"/>
    </location>
</feature>
<dbReference type="EMBL" id="HACG01006961">
    <property type="protein sequence ID" value="CEK53826.1"/>
    <property type="molecule type" value="Transcribed_RNA"/>
</dbReference>
<keyword evidence="1" id="KW-1133">Transmembrane helix</keyword>
<feature type="non-terminal residue" evidence="2">
    <location>
        <position position="1"/>
    </location>
</feature>
<gene>
    <name evidence="2" type="primary">ORF21318</name>
</gene>
<organism evidence="2">
    <name type="scientific">Arion vulgaris</name>
    <dbReference type="NCBI Taxonomy" id="1028688"/>
    <lineage>
        <taxon>Eukaryota</taxon>
        <taxon>Metazoa</taxon>
        <taxon>Spiralia</taxon>
        <taxon>Lophotrochozoa</taxon>
        <taxon>Mollusca</taxon>
        <taxon>Gastropoda</taxon>
        <taxon>Heterobranchia</taxon>
        <taxon>Euthyneura</taxon>
        <taxon>Panpulmonata</taxon>
        <taxon>Eupulmonata</taxon>
        <taxon>Stylommatophora</taxon>
        <taxon>Helicina</taxon>
        <taxon>Arionoidea</taxon>
        <taxon>Arionidae</taxon>
        <taxon>Arion</taxon>
    </lineage>
</organism>
<sequence>AGTHTVLSPRTCRQTSNDITVQLFLNSFVVSSLSIWLSFLQASKVVKPLSTFKTRNMSTFSI</sequence>
<evidence type="ECO:0000313" key="2">
    <source>
        <dbReference type="EMBL" id="CEK53826.1"/>
    </source>
</evidence>
<protein>
    <submittedName>
        <fullName evidence="2">Uncharacterized protein</fullName>
    </submittedName>
</protein>
<accession>A0A0B6YDE5</accession>
<proteinExistence type="predicted"/>
<name>A0A0B6YDE5_9EUPU</name>
<evidence type="ECO:0000256" key="1">
    <source>
        <dbReference type="SAM" id="Phobius"/>
    </source>
</evidence>
<reference evidence="2" key="1">
    <citation type="submission" date="2014-12" db="EMBL/GenBank/DDBJ databases">
        <title>Insight into the proteome of Arion vulgaris.</title>
        <authorList>
            <person name="Aradska J."/>
            <person name="Bulat T."/>
            <person name="Smidak R."/>
            <person name="Sarate P."/>
            <person name="Gangsoo J."/>
            <person name="Sialana F."/>
            <person name="Bilban M."/>
            <person name="Lubec G."/>
        </authorList>
    </citation>
    <scope>NUCLEOTIDE SEQUENCE</scope>
    <source>
        <tissue evidence="2">Skin</tissue>
    </source>
</reference>